<reference evidence="2 3" key="1">
    <citation type="submission" date="2019-03" db="EMBL/GenBank/DDBJ databases">
        <title>Genomic Encyclopedia of Type Strains, Phase III (KMG-III): the genomes of soil and plant-associated and newly described type strains.</title>
        <authorList>
            <person name="Whitman W."/>
        </authorList>
    </citation>
    <scope>NUCLEOTIDE SEQUENCE [LARGE SCALE GENOMIC DNA]</scope>
    <source>
        <strain evidence="2 3">VKM Ac-2575</strain>
    </source>
</reference>
<protein>
    <submittedName>
        <fullName evidence="2">Uncharacterized protein</fullName>
    </submittedName>
</protein>
<accession>A0A4R7TBC3</accession>
<organism evidence="2 3">
    <name type="scientific">Kribbella voronezhensis</name>
    <dbReference type="NCBI Taxonomy" id="2512212"/>
    <lineage>
        <taxon>Bacteria</taxon>
        <taxon>Bacillati</taxon>
        <taxon>Actinomycetota</taxon>
        <taxon>Actinomycetes</taxon>
        <taxon>Propionibacteriales</taxon>
        <taxon>Kribbellaceae</taxon>
        <taxon>Kribbella</taxon>
    </lineage>
</organism>
<name>A0A4R7TBC3_9ACTN</name>
<dbReference type="EMBL" id="SOCE01000001">
    <property type="protein sequence ID" value="TDU89324.1"/>
    <property type="molecule type" value="Genomic_DNA"/>
</dbReference>
<dbReference type="AlphaFoldDB" id="A0A4R7TBC3"/>
<dbReference type="Proteomes" id="UP000295151">
    <property type="component" value="Unassembled WGS sequence"/>
</dbReference>
<evidence type="ECO:0000256" key="1">
    <source>
        <dbReference type="SAM" id="Phobius"/>
    </source>
</evidence>
<proteinExistence type="predicted"/>
<keyword evidence="1" id="KW-0812">Transmembrane</keyword>
<comment type="caution">
    <text evidence="2">The sequence shown here is derived from an EMBL/GenBank/DDBJ whole genome shotgun (WGS) entry which is preliminary data.</text>
</comment>
<evidence type="ECO:0000313" key="2">
    <source>
        <dbReference type="EMBL" id="TDU89324.1"/>
    </source>
</evidence>
<feature type="transmembrane region" description="Helical" evidence="1">
    <location>
        <begin position="15"/>
        <end position="32"/>
    </location>
</feature>
<evidence type="ECO:0000313" key="3">
    <source>
        <dbReference type="Proteomes" id="UP000295151"/>
    </source>
</evidence>
<dbReference type="RefSeq" id="WP_133979422.1">
    <property type="nucleotide sequence ID" value="NZ_SOCE01000001.1"/>
</dbReference>
<keyword evidence="3" id="KW-1185">Reference proteome</keyword>
<gene>
    <name evidence="2" type="ORF">EV138_2888</name>
</gene>
<keyword evidence="1" id="KW-0472">Membrane</keyword>
<sequence length="60" mass="6664">MLISEHIAGMPVEELLLAAIATATPVIALIGWEIRDRLRRFRSALRRTEAADQQPAPETP</sequence>
<keyword evidence="1" id="KW-1133">Transmembrane helix</keyword>